<dbReference type="PANTHER" id="PTHR36734:SF1">
    <property type="entry name" value="OS02G0815300 PROTEIN"/>
    <property type="match status" value="1"/>
</dbReference>
<dbReference type="EMBL" id="JAMFTS010000001">
    <property type="protein sequence ID" value="KAJ4802379.1"/>
    <property type="molecule type" value="Genomic_DNA"/>
</dbReference>
<keyword evidence="1" id="KW-0175">Coiled coil</keyword>
<dbReference type="GO" id="GO:0009534">
    <property type="term" value="C:chloroplast thylakoid"/>
    <property type="evidence" value="ECO:0007669"/>
    <property type="project" value="TreeGrafter"/>
</dbReference>
<accession>A0AAV8GBH9</accession>
<organism evidence="2 3">
    <name type="scientific">Rhynchospora pubera</name>
    <dbReference type="NCBI Taxonomy" id="906938"/>
    <lineage>
        <taxon>Eukaryota</taxon>
        <taxon>Viridiplantae</taxon>
        <taxon>Streptophyta</taxon>
        <taxon>Embryophyta</taxon>
        <taxon>Tracheophyta</taxon>
        <taxon>Spermatophyta</taxon>
        <taxon>Magnoliopsida</taxon>
        <taxon>Liliopsida</taxon>
        <taxon>Poales</taxon>
        <taxon>Cyperaceae</taxon>
        <taxon>Cyperoideae</taxon>
        <taxon>Rhynchosporeae</taxon>
        <taxon>Rhynchospora</taxon>
    </lineage>
</organism>
<dbReference type="PANTHER" id="PTHR36734">
    <property type="entry name" value="YCF37-LIKE PROTEIN"/>
    <property type="match status" value="1"/>
</dbReference>
<sequence length="198" mass="20762">MEFSLKSQLSNLLPTQFNLISVSFSWPRNIPTMATATTTSTSASLLLHTSPLSRRTTSVRLSAISTPHRRRSLLLFIALPAPFLAITSPSRAADIGLFGIRKRLEKIEEEAVEVVKESEKLAEEVVKEGEEAVVKEIKTAEKEIESAAAAVAAEAGAGAGFQIAGDLVQAGAVAGAEAVGVLVGLSVVNGILGPEGQN</sequence>
<evidence type="ECO:0000313" key="3">
    <source>
        <dbReference type="Proteomes" id="UP001140206"/>
    </source>
</evidence>
<keyword evidence="3" id="KW-1185">Reference proteome</keyword>
<evidence type="ECO:0000313" key="2">
    <source>
        <dbReference type="EMBL" id="KAJ4802379.1"/>
    </source>
</evidence>
<evidence type="ECO:0000256" key="1">
    <source>
        <dbReference type="SAM" id="Coils"/>
    </source>
</evidence>
<comment type="caution">
    <text evidence="2">The sequence shown here is derived from an EMBL/GenBank/DDBJ whole genome shotgun (WGS) entry which is preliminary data.</text>
</comment>
<gene>
    <name evidence="2" type="ORF">LUZ62_014945</name>
</gene>
<feature type="coiled-coil region" evidence="1">
    <location>
        <begin position="104"/>
        <end position="150"/>
    </location>
</feature>
<name>A0AAV8GBH9_9POAL</name>
<proteinExistence type="predicted"/>
<protein>
    <submittedName>
        <fullName evidence="2">Uncharacterized protein</fullName>
    </submittedName>
</protein>
<reference evidence="2" key="1">
    <citation type="submission" date="2022-08" db="EMBL/GenBank/DDBJ databases">
        <authorList>
            <person name="Marques A."/>
        </authorList>
    </citation>
    <scope>NUCLEOTIDE SEQUENCE</scope>
    <source>
        <strain evidence="2">RhyPub2mFocal</strain>
        <tissue evidence="2">Leaves</tissue>
    </source>
</reference>
<dbReference type="AlphaFoldDB" id="A0AAV8GBH9"/>
<dbReference type="Proteomes" id="UP001140206">
    <property type="component" value="Chromosome 1"/>
</dbReference>